<dbReference type="Proteomes" id="UP001497472">
    <property type="component" value="Unassembled WGS sequence"/>
</dbReference>
<organism evidence="1 2">
    <name type="scientific">Leptosia nina</name>
    <dbReference type="NCBI Taxonomy" id="320188"/>
    <lineage>
        <taxon>Eukaryota</taxon>
        <taxon>Metazoa</taxon>
        <taxon>Ecdysozoa</taxon>
        <taxon>Arthropoda</taxon>
        <taxon>Hexapoda</taxon>
        <taxon>Insecta</taxon>
        <taxon>Pterygota</taxon>
        <taxon>Neoptera</taxon>
        <taxon>Endopterygota</taxon>
        <taxon>Lepidoptera</taxon>
        <taxon>Glossata</taxon>
        <taxon>Ditrysia</taxon>
        <taxon>Papilionoidea</taxon>
        <taxon>Pieridae</taxon>
        <taxon>Pierinae</taxon>
        <taxon>Leptosia</taxon>
    </lineage>
</organism>
<proteinExistence type="predicted"/>
<evidence type="ECO:0000313" key="1">
    <source>
        <dbReference type="EMBL" id="CAK1555692.1"/>
    </source>
</evidence>
<protein>
    <submittedName>
        <fullName evidence="1">Uncharacterized protein</fullName>
    </submittedName>
</protein>
<reference evidence="1 2" key="1">
    <citation type="submission" date="2023-11" db="EMBL/GenBank/DDBJ databases">
        <authorList>
            <person name="Okamura Y."/>
        </authorList>
    </citation>
    <scope>NUCLEOTIDE SEQUENCE [LARGE SCALE GENOMIC DNA]</scope>
</reference>
<gene>
    <name evidence="1" type="ORF">LNINA_LOCUS14487</name>
</gene>
<dbReference type="AlphaFoldDB" id="A0AAV1K3K5"/>
<evidence type="ECO:0000313" key="2">
    <source>
        <dbReference type="Proteomes" id="UP001497472"/>
    </source>
</evidence>
<accession>A0AAV1K3K5</accession>
<sequence length="158" mass="17933">MRDEEEMQCNNNPDVFSKIKKPLFYVIVHLVPRVKKLSKLARFSQGTRRRALVRGSYLPFRSLRPSLRVAANLRREVCGGKNVCFGVPIAERRISAAPPSQPAPANAIRPDMEPRAVKMEWEKRRECGLALCEAHHCVRTRGCTDPAGIEKDVERRGL</sequence>
<comment type="caution">
    <text evidence="1">The sequence shown here is derived from an EMBL/GenBank/DDBJ whole genome shotgun (WGS) entry which is preliminary data.</text>
</comment>
<keyword evidence="2" id="KW-1185">Reference proteome</keyword>
<name>A0AAV1K3K5_9NEOP</name>
<dbReference type="EMBL" id="CAVLEF010000280">
    <property type="protein sequence ID" value="CAK1555692.1"/>
    <property type="molecule type" value="Genomic_DNA"/>
</dbReference>